<dbReference type="Proteomes" id="UP001597389">
    <property type="component" value="Unassembled WGS sequence"/>
</dbReference>
<keyword evidence="2" id="KW-1185">Reference proteome</keyword>
<organism evidence="1 2">
    <name type="scientific">Rubritalea tangerina</name>
    <dbReference type="NCBI Taxonomy" id="430798"/>
    <lineage>
        <taxon>Bacteria</taxon>
        <taxon>Pseudomonadati</taxon>
        <taxon>Verrucomicrobiota</taxon>
        <taxon>Verrucomicrobiia</taxon>
        <taxon>Verrucomicrobiales</taxon>
        <taxon>Rubritaleaceae</taxon>
        <taxon>Rubritalea</taxon>
    </lineage>
</organism>
<protein>
    <submittedName>
        <fullName evidence="1">Uncharacterized protein</fullName>
    </submittedName>
</protein>
<reference evidence="2" key="1">
    <citation type="journal article" date="2019" name="Int. J. Syst. Evol. Microbiol.">
        <title>The Global Catalogue of Microorganisms (GCM) 10K type strain sequencing project: providing services to taxonomists for standard genome sequencing and annotation.</title>
        <authorList>
            <consortium name="The Broad Institute Genomics Platform"/>
            <consortium name="The Broad Institute Genome Sequencing Center for Infectious Disease"/>
            <person name="Wu L."/>
            <person name="Ma J."/>
        </authorList>
    </citation>
    <scope>NUCLEOTIDE SEQUENCE [LARGE SCALE GENOMIC DNA]</scope>
    <source>
        <strain evidence="2">CCUG 57942</strain>
    </source>
</reference>
<sequence>MSLFDVLFPEIATASHLRTIAETNSLRANQARIQTERANILARANTIERIGMDEWSE</sequence>
<dbReference type="EMBL" id="JBHUJB010000020">
    <property type="protein sequence ID" value="MFD2158078.1"/>
    <property type="molecule type" value="Genomic_DNA"/>
</dbReference>
<gene>
    <name evidence="1" type="ORF">ACFSW8_04110</name>
</gene>
<dbReference type="RefSeq" id="WP_377088840.1">
    <property type="nucleotide sequence ID" value="NZ_JBHSJL010000014.1"/>
</dbReference>
<comment type="caution">
    <text evidence="1">The sequence shown here is derived from an EMBL/GenBank/DDBJ whole genome shotgun (WGS) entry which is preliminary data.</text>
</comment>
<evidence type="ECO:0000313" key="2">
    <source>
        <dbReference type="Proteomes" id="UP001597389"/>
    </source>
</evidence>
<proteinExistence type="predicted"/>
<evidence type="ECO:0000313" key="1">
    <source>
        <dbReference type="EMBL" id="MFD2158078.1"/>
    </source>
</evidence>
<name>A0ABW4Z826_9BACT</name>
<accession>A0ABW4Z826</accession>